<sequence>MLFTEDFLHYVWKFRLFNRIGLYTTDGEELQVYSAGLHNKHAGADFQNARIRIGDETWAGTVELHINSSDWHKHGHSMDGAYDNVILHVVYNHDTPIILPNGRLLPTLELKDRIPGELHHSYHNLVFGKNIVIPCEGSIKRVDPLTMQNWLTRILVERLEKRAEAVTAALEKNRGDWEETFYQFLAANFGFKTNALPFELLAKSLPQNILAKHKNNPMQIEALIFGQAGLLTEGLTDEYAVKLRTEHAYLRKKFNLTPIENHLWKFMRMRPQNFPTIRLAQFAALIVRSTHLFSQILETKEVKNLRELFLGLEIHQYWTDHYRFDKLSPTATKHLGKATVDTLLLNTVALFLFAYGKYTQQQFFVSRALKLLENIPAENNHITANFANLGVNIFTAFESQALLELKNSYCDYKKCLQCGVGIKILKPN</sequence>
<comment type="caution">
    <text evidence="1">The sequence shown here is derived from an EMBL/GenBank/DDBJ whole genome shotgun (WGS) entry which is preliminary data.</text>
</comment>
<keyword evidence="2" id="KW-1185">Reference proteome</keyword>
<proteinExistence type="predicted"/>
<organism evidence="1 2">
    <name type="scientific">Mucilaginibacter terrenus</name>
    <dbReference type="NCBI Taxonomy" id="2482727"/>
    <lineage>
        <taxon>Bacteria</taxon>
        <taxon>Pseudomonadati</taxon>
        <taxon>Bacteroidota</taxon>
        <taxon>Sphingobacteriia</taxon>
        <taxon>Sphingobacteriales</taxon>
        <taxon>Sphingobacteriaceae</taxon>
        <taxon>Mucilaginibacter</taxon>
    </lineage>
</organism>
<dbReference type="Proteomes" id="UP000260823">
    <property type="component" value="Unassembled WGS sequence"/>
</dbReference>
<accession>A0A3E2NJI4</accession>
<dbReference type="InterPro" id="IPR021272">
    <property type="entry name" value="DUF2851"/>
</dbReference>
<dbReference type="RefSeq" id="WP_117384983.1">
    <property type="nucleotide sequence ID" value="NZ_QWDE01000007.1"/>
</dbReference>
<protein>
    <submittedName>
        <fullName evidence="1">DUF2851 family protein</fullName>
    </submittedName>
</protein>
<evidence type="ECO:0000313" key="1">
    <source>
        <dbReference type="EMBL" id="RFZ81083.1"/>
    </source>
</evidence>
<name>A0A3E2NJI4_9SPHI</name>
<reference evidence="1 2" key="1">
    <citation type="submission" date="2018-08" db="EMBL/GenBank/DDBJ databases">
        <title>Mucilaginibacter terrae sp. nov., isolated from manganese diggings.</title>
        <authorList>
            <person name="Huang Y."/>
            <person name="Zhou Z."/>
        </authorList>
    </citation>
    <scope>NUCLEOTIDE SEQUENCE [LARGE SCALE GENOMIC DNA]</scope>
    <source>
        <strain evidence="1 2">ZH6</strain>
    </source>
</reference>
<dbReference type="OrthoDB" id="1005072at2"/>
<evidence type="ECO:0000313" key="2">
    <source>
        <dbReference type="Proteomes" id="UP000260823"/>
    </source>
</evidence>
<dbReference type="EMBL" id="QWDE01000007">
    <property type="protein sequence ID" value="RFZ81083.1"/>
    <property type="molecule type" value="Genomic_DNA"/>
</dbReference>
<gene>
    <name evidence="1" type="ORF">DYU05_20195</name>
</gene>
<dbReference type="AlphaFoldDB" id="A0A3E2NJI4"/>
<dbReference type="Pfam" id="PF11013">
    <property type="entry name" value="DUF2851"/>
    <property type="match status" value="1"/>
</dbReference>